<proteinExistence type="predicted"/>
<protein>
    <recommendedName>
        <fullName evidence="4">Periplasmic chaperone protein</fullName>
    </recommendedName>
</protein>
<reference evidence="2 3" key="1">
    <citation type="submission" date="2018-08" db="EMBL/GenBank/DDBJ databases">
        <title>Recombination of ecologically and evolutionarily significant loci maintains genetic cohesion in the Pseudomonas syringae species complex.</title>
        <authorList>
            <person name="Dillon M."/>
            <person name="Thakur S."/>
            <person name="Almeida R.N.D."/>
            <person name="Weir B.S."/>
            <person name="Guttman D.S."/>
        </authorList>
    </citation>
    <scope>NUCLEOTIDE SEQUENCE [LARGE SCALE GENOMIC DNA]</scope>
    <source>
        <strain evidence="2 3">ICMP 4332</strain>
    </source>
</reference>
<evidence type="ECO:0000256" key="1">
    <source>
        <dbReference type="SAM" id="SignalP"/>
    </source>
</evidence>
<dbReference type="AlphaFoldDB" id="A0A3M4MWB1"/>
<dbReference type="RefSeq" id="WP_011167691.1">
    <property type="nucleotide sequence ID" value="NZ_RBOM01000226.1"/>
</dbReference>
<dbReference type="Gene3D" id="2.60.40.10">
    <property type="entry name" value="Immunoglobulins"/>
    <property type="match status" value="1"/>
</dbReference>
<organism evidence="2 3">
    <name type="scientific">Pseudomonas savastanoi pv. glycinea</name>
    <name type="common">Pseudomonas syringae pv. glycinea</name>
    <dbReference type="NCBI Taxonomy" id="318"/>
    <lineage>
        <taxon>Bacteria</taxon>
        <taxon>Pseudomonadati</taxon>
        <taxon>Pseudomonadota</taxon>
        <taxon>Gammaproteobacteria</taxon>
        <taxon>Pseudomonadales</taxon>
        <taxon>Pseudomonadaceae</taxon>
        <taxon>Pseudomonas</taxon>
    </lineage>
</organism>
<dbReference type="EMBL" id="RBOM01000226">
    <property type="protein sequence ID" value="RMM61605.1"/>
    <property type="molecule type" value="Genomic_DNA"/>
</dbReference>
<dbReference type="Proteomes" id="UP000279057">
    <property type="component" value="Unassembled WGS sequence"/>
</dbReference>
<accession>A0A3M4MWB1</accession>
<keyword evidence="1" id="KW-0732">Signal</keyword>
<comment type="caution">
    <text evidence="2">The sequence shown here is derived from an EMBL/GenBank/DDBJ whole genome shotgun (WGS) entry which is preliminary data.</text>
</comment>
<evidence type="ECO:0008006" key="4">
    <source>
        <dbReference type="Google" id="ProtNLM"/>
    </source>
</evidence>
<sequence length="237" mass="26094">MKISKQICCLLFLVLFSGMASANVMVYPMSLTMNDVNLSKNQFKVYSKSDRVQYLNIYVKEVLNPATAQEKEVPVSILSGSGIIASPQKIILPPGGEHTVRLRSLSSPNKELLYRVYVETVAANTDEDHVVTEGGGSVGISLTWGVLVYSKPKISEVKLGVDLKKGTIENAGNVHTWIKDVSMCSGLTPDTCKKTKIESSVFPGLSINMPKEFARVKSVVVNYLTQDSDLKSQRWDF</sequence>
<evidence type="ECO:0000313" key="2">
    <source>
        <dbReference type="EMBL" id="RMM61605.1"/>
    </source>
</evidence>
<feature type="chain" id="PRO_5018269819" description="Periplasmic chaperone protein" evidence="1">
    <location>
        <begin position="23"/>
        <end position="237"/>
    </location>
</feature>
<dbReference type="InterPro" id="IPR013783">
    <property type="entry name" value="Ig-like_fold"/>
</dbReference>
<feature type="signal peptide" evidence="1">
    <location>
        <begin position="1"/>
        <end position="22"/>
    </location>
</feature>
<evidence type="ECO:0000313" key="3">
    <source>
        <dbReference type="Proteomes" id="UP000279057"/>
    </source>
</evidence>
<name>A0A3M4MWB1_PSESG</name>
<gene>
    <name evidence="2" type="ORF">ALQ74_200108</name>
</gene>